<dbReference type="PANTHER" id="PTHR38731">
    <property type="entry name" value="LIPL45-RELATED LIPOPROTEIN-RELATED"/>
    <property type="match status" value="1"/>
</dbReference>
<dbReference type="Pfam" id="PF20245">
    <property type="entry name" value="DUF6600"/>
    <property type="match status" value="1"/>
</dbReference>
<evidence type="ECO:0000256" key="1">
    <source>
        <dbReference type="SAM" id="MobiDB-lite"/>
    </source>
</evidence>
<feature type="compositionally biased region" description="Low complexity" evidence="1">
    <location>
        <begin position="350"/>
        <end position="374"/>
    </location>
</feature>
<feature type="compositionally biased region" description="Pro residues" evidence="1">
    <location>
        <begin position="311"/>
        <end position="321"/>
    </location>
</feature>
<feature type="compositionally biased region" description="Gly residues" evidence="1">
    <location>
        <begin position="476"/>
        <end position="490"/>
    </location>
</feature>
<organism evidence="2 3">
    <name type="scientific">Xylophilus rhododendri</name>
    <dbReference type="NCBI Taxonomy" id="2697032"/>
    <lineage>
        <taxon>Bacteria</taxon>
        <taxon>Pseudomonadati</taxon>
        <taxon>Pseudomonadota</taxon>
        <taxon>Betaproteobacteria</taxon>
        <taxon>Burkholderiales</taxon>
        <taxon>Xylophilus</taxon>
    </lineage>
</organism>
<dbReference type="Proteomes" id="UP000464787">
    <property type="component" value="Chromosome"/>
</dbReference>
<evidence type="ECO:0000313" key="3">
    <source>
        <dbReference type="Proteomes" id="UP000464787"/>
    </source>
</evidence>
<dbReference type="KEGG" id="xyk:GT347_25975"/>
<accession>A0A857JAT4</accession>
<dbReference type="EMBL" id="CP047650">
    <property type="protein sequence ID" value="QHJ01131.1"/>
    <property type="molecule type" value="Genomic_DNA"/>
</dbReference>
<gene>
    <name evidence="2" type="ORF">GT347_25975</name>
</gene>
<dbReference type="InterPro" id="IPR046535">
    <property type="entry name" value="DUF6600"/>
</dbReference>
<keyword evidence="3" id="KW-1185">Reference proteome</keyword>
<feature type="region of interest" description="Disordered" evidence="1">
    <location>
        <begin position="343"/>
        <end position="496"/>
    </location>
</feature>
<reference evidence="2 3" key="1">
    <citation type="submission" date="2020-01" db="EMBL/GenBank/DDBJ databases">
        <title>Genome sequencing of strain KACC 21265.</title>
        <authorList>
            <person name="Heo J."/>
            <person name="Kim S.-J."/>
            <person name="Kim J.-S."/>
            <person name="Hong S.-B."/>
            <person name="Kwon S.-W."/>
        </authorList>
    </citation>
    <scope>NUCLEOTIDE SEQUENCE [LARGE SCALE GENOMIC DNA]</scope>
    <source>
        <strain evidence="2 3">KACC 21265</strain>
    </source>
</reference>
<sequence length="496" mass="55944">MLQGVAVWAQTDPGPQRIARFEAVEGSIQFQSAADNQTRLADPRWPLAAGDRVWAAAGSRGELNAGGAIVRVGDGADITFTALDERNAQIRLTAGTLGVVLRDIPPGDRFEIDTPNLAVVLDRPGRWRLDVDPQRNTTRVTAEQGSGTLYGEGGQPLAFNAPQSREYAFRSLAGSQPLALNSGDAFDRWSNERDRALAQSPSLRYASADIPGVAQLDAYGDWGNDPRYGAIWYPRSVAADWAPYRNGHWEFIPPWGWTWVDDAPWGFAPFHYGRWEQAGNRWGWIPGPPQRRQPYAPALPFGGARPNIPQGVPPGFRPPMQHPMAPQRIGAPIEPLADQVRRDQWERTQRAQQDQHQADMQRQQQMREAQQRFQPSYGQRQLDEQRRQIEQQQQQQMFQQRHQQEQLMRQDQQQQMQRMAEQQARQRQIQQDQMQRQPMQPAMQPQMPQRMQPQAQPQVQPQAAPQAPMMRQGGVQNRGGGEPGGRGSHGGPPPNH</sequence>
<dbReference type="PANTHER" id="PTHR38731:SF3">
    <property type="entry name" value="BLL6125 PROTEIN"/>
    <property type="match status" value="1"/>
</dbReference>
<name>A0A857JAT4_9BURK</name>
<feature type="region of interest" description="Disordered" evidence="1">
    <location>
        <begin position="305"/>
        <end position="327"/>
    </location>
</feature>
<evidence type="ECO:0000313" key="2">
    <source>
        <dbReference type="EMBL" id="QHJ01131.1"/>
    </source>
</evidence>
<proteinExistence type="predicted"/>
<dbReference type="AlphaFoldDB" id="A0A857JAT4"/>
<dbReference type="RefSeq" id="WP_160554940.1">
    <property type="nucleotide sequence ID" value="NZ_CP047650.1"/>
</dbReference>
<evidence type="ECO:0008006" key="4">
    <source>
        <dbReference type="Google" id="ProtNLM"/>
    </source>
</evidence>
<feature type="compositionally biased region" description="Low complexity" evidence="1">
    <location>
        <begin position="390"/>
        <end position="475"/>
    </location>
</feature>
<protein>
    <recommendedName>
        <fullName evidence="4">FecR protein</fullName>
    </recommendedName>
</protein>